<dbReference type="EC" id="1.4.1.4" evidence="5"/>
<reference evidence="5" key="1">
    <citation type="submission" date="2016-10" db="EMBL/GenBank/DDBJ databases">
        <authorList>
            <person name="de Groot N.N."/>
        </authorList>
    </citation>
    <scope>NUCLEOTIDE SEQUENCE</scope>
</reference>
<dbReference type="Pfam" id="PF02812">
    <property type="entry name" value="ELFV_dehydrog_N"/>
    <property type="match status" value="1"/>
</dbReference>
<dbReference type="InterPro" id="IPR033524">
    <property type="entry name" value="Glu/Leu/Phe/Val_DH_AS"/>
</dbReference>
<evidence type="ECO:0000256" key="3">
    <source>
        <dbReference type="ARBA" id="ARBA00023002"/>
    </source>
</evidence>
<dbReference type="InterPro" id="IPR006097">
    <property type="entry name" value="Glu/Leu/Phe/Val/Trp_DH_dimer"/>
</dbReference>
<dbReference type="FunFam" id="1.10.285.10:FF:000001">
    <property type="entry name" value="Glutamate dehydrogenase"/>
    <property type="match status" value="1"/>
</dbReference>
<proteinExistence type="inferred from homology"/>
<dbReference type="FunFam" id="3.40.50.10860:FF:000002">
    <property type="entry name" value="Glutamate dehydrogenase"/>
    <property type="match status" value="1"/>
</dbReference>
<dbReference type="Gene3D" id="3.40.50.10860">
    <property type="entry name" value="Leucine Dehydrogenase, chain A, domain 1"/>
    <property type="match status" value="1"/>
</dbReference>
<comment type="similarity">
    <text evidence="1">Belongs to the Glu/Leu/Phe/Val dehydrogenases family.</text>
</comment>
<dbReference type="PROSITE" id="PS00074">
    <property type="entry name" value="GLFV_DEHYDROGENASE"/>
    <property type="match status" value="1"/>
</dbReference>
<dbReference type="InterPro" id="IPR036291">
    <property type="entry name" value="NAD(P)-bd_dom_sf"/>
</dbReference>
<dbReference type="InterPro" id="IPR050724">
    <property type="entry name" value="Glu_Leu_Phe_Val_DH"/>
</dbReference>
<dbReference type="InterPro" id="IPR046346">
    <property type="entry name" value="Aminoacid_DH-like_N_sf"/>
</dbReference>
<dbReference type="Pfam" id="PF00208">
    <property type="entry name" value="ELFV_dehydrog"/>
    <property type="match status" value="1"/>
</dbReference>
<dbReference type="AlphaFoldDB" id="A0A1W1BB43"/>
<comment type="subunit">
    <text evidence="2">Homohexamer.</text>
</comment>
<dbReference type="Gene3D" id="1.10.285.10">
    <property type="entry name" value="Glutamate Dehydrogenase, chain A, domain 3"/>
    <property type="match status" value="2"/>
</dbReference>
<evidence type="ECO:0000259" key="4">
    <source>
        <dbReference type="SMART" id="SM00839"/>
    </source>
</evidence>
<dbReference type="SUPFAM" id="SSF51735">
    <property type="entry name" value="NAD(P)-binding Rossmann-fold domains"/>
    <property type="match status" value="1"/>
</dbReference>
<accession>A0A1W1BB43</accession>
<dbReference type="InterPro" id="IPR006095">
    <property type="entry name" value="Glu/Leu/Phe/Val/Trp_DH"/>
</dbReference>
<dbReference type="NCBIfam" id="NF006929">
    <property type="entry name" value="PRK09414.1"/>
    <property type="match status" value="1"/>
</dbReference>
<dbReference type="EMBL" id="FPHD01000009">
    <property type="protein sequence ID" value="SFV50703.1"/>
    <property type="molecule type" value="Genomic_DNA"/>
</dbReference>
<dbReference type="Gene3D" id="3.40.50.720">
    <property type="entry name" value="NAD(P)-binding Rossmann-like Domain"/>
    <property type="match status" value="1"/>
</dbReference>
<dbReference type="FunFam" id="3.40.50.720:FF:000030">
    <property type="entry name" value="Glutamate dehydrogenase"/>
    <property type="match status" value="1"/>
</dbReference>
<dbReference type="SUPFAM" id="SSF53223">
    <property type="entry name" value="Aminoacid dehydrogenase-like, N-terminal domain"/>
    <property type="match status" value="1"/>
</dbReference>
<dbReference type="GO" id="GO:0004354">
    <property type="term" value="F:glutamate dehydrogenase (NADP+) activity"/>
    <property type="evidence" value="ECO:0007669"/>
    <property type="project" value="UniProtKB-EC"/>
</dbReference>
<organism evidence="5">
    <name type="scientific">hydrothermal vent metagenome</name>
    <dbReference type="NCBI Taxonomy" id="652676"/>
    <lineage>
        <taxon>unclassified sequences</taxon>
        <taxon>metagenomes</taxon>
        <taxon>ecological metagenomes</taxon>
    </lineage>
</organism>
<evidence type="ECO:0000256" key="2">
    <source>
        <dbReference type="ARBA" id="ARBA00011643"/>
    </source>
</evidence>
<gene>
    <name evidence="5" type="ORF">MNB_SV-8-1426</name>
</gene>
<dbReference type="InterPro" id="IPR014362">
    <property type="entry name" value="Glu_DH"/>
</dbReference>
<dbReference type="InterPro" id="IPR006096">
    <property type="entry name" value="Glu/Leu/Phe/Val/Trp_DH_C"/>
</dbReference>
<name>A0A1W1BB43_9ZZZZ</name>
<dbReference type="PRINTS" id="PR00082">
    <property type="entry name" value="GLFDHDRGNASE"/>
</dbReference>
<dbReference type="PANTHER" id="PTHR43571">
    <property type="entry name" value="NADP-SPECIFIC GLUTAMATE DEHYDROGENASE 1-RELATED"/>
    <property type="match status" value="1"/>
</dbReference>
<protein>
    <submittedName>
        <fullName evidence="5">NADP-specific glutamate dehydrogenase</fullName>
        <ecNumber evidence="5">1.4.1.4</ecNumber>
    </submittedName>
</protein>
<dbReference type="PANTHER" id="PTHR43571:SF1">
    <property type="entry name" value="NADP-SPECIFIC GLUTAMATE DEHYDROGENASE 1-RELATED"/>
    <property type="match status" value="1"/>
</dbReference>
<dbReference type="GO" id="GO:0006537">
    <property type="term" value="P:glutamate biosynthetic process"/>
    <property type="evidence" value="ECO:0007669"/>
    <property type="project" value="TreeGrafter"/>
</dbReference>
<dbReference type="PIRSF" id="PIRSF000185">
    <property type="entry name" value="Glu_DH"/>
    <property type="match status" value="1"/>
</dbReference>
<dbReference type="SMART" id="SM00839">
    <property type="entry name" value="ELFV_dehydrog"/>
    <property type="match status" value="1"/>
</dbReference>
<evidence type="ECO:0000256" key="1">
    <source>
        <dbReference type="ARBA" id="ARBA00006382"/>
    </source>
</evidence>
<keyword evidence="3 5" id="KW-0560">Oxidoreductase</keyword>
<evidence type="ECO:0000313" key="5">
    <source>
        <dbReference type="EMBL" id="SFV50703.1"/>
    </source>
</evidence>
<sequence length="450" mass="49905">MDHIEQTIKLARSTNCQDDKNFFQALQEVLISIKPLIAQHPKYLDHNILQRIIYPNREIRFKIEWLNDNNQTQVNNGYRIQFNNALGPYKGGVRFHPSVNPDILKFLAFEQIFKNAITGLHIGGAKGGSDFDPKGKSDKEIMKFCQAFMTSFYNSVGSDVDILGGDIGVGEREVGYLFGQYKILTNTYGSIITSKPLSLGGSQGRSSATGFGLIYFTQKLLEDQNETLKGKICTISGSGNVAIHAIEKLYEMGAVPVTCSDSRGAIHDSNGIDLELLKKIKLERRASLEYYAIERKNATYIKRENYDEGSNYVWEVPCFAAFPCATQNELGKKCAQTLIDNDVKIIAEGANMPTMPDAIDLFVKHNIIFAPAKAANAGGVAVSVLEMSQNNSLNYFSAEEVDKKLQNIMSNIYIHIKKTCDEYDLGMDLISGANILGFKRVADAMIAQGV</sequence>
<dbReference type="GO" id="GO:0005829">
    <property type="term" value="C:cytosol"/>
    <property type="evidence" value="ECO:0007669"/>
    <property type="project" value="TreeGrafter"/>
</dbReference>
<feature type="domain" description="Glutamate/phenylalanine/leucine/valine/L-tryptophan dehydrogenase C-terminal" evidence="4">
    <location>
        <begin position="202"/>
        <end position="449"/>
    </location>
</feature>